<accession>A0A3B0RGF3</accession>
<evidence type="ECO:0000256" key="1">
    <source>
        <dbReference type="SAM" id="Phobius"/>
    </source>
</evidence>
<keyword evidence="1" id="KW-0812">Transmembrane</keyword>
<gene>
    <name evidence="2" type="ORF">MNBD_ALPHA04-1060</name>
</gene>
<keyword evidence="1" id="KW-0472">Membrane</keyword>
<dbReference type="AlphaFoldDB" id="A0A3B0RGF3"/>
<sequence length="147" mass="15396">MLHLDNNHGIRVVFDTPTLWGKDSLTARDGLWDRMAVAISGLCLVHCISTMVFVALLSTAGGALLNPLIHEIGIGIAIALGMFTLGRGVLDHGYIMPAALGGLGLGMMMGALTLGHAADHNGAELLYTMLGVGVLALGHDLNYRATH</sequence>
<organism evidence="2">
    <name type="scientific">hydrothermal vent metagenome</name>
    <dbReference type="NCBI Taxonomy" id="652676"/>
    <lineage>
        <taxon>unclassified sequences</taxon>
        <taxon>metagenomes</taxon>
        <taxon>ecological metagenomes</taxon>
    </lineage>
</organism>
<keyword evidence="1" id="KW-1133">Transmembrane helix</keyword>
<protein>
    <recommendedName>
        <fullName evidence="3">MerC domain-containing protein</fullName>
    </recommendedName>
</protein>
<evidence type="ECO:0000313" key="2">
    <source>
        <dbReference type="EMBL" id="VAV92060.1"/>
    </source>
</evidence>
<proteinExistence type="predicted"/>
<dbReference type="Pfam" id="PF03203">
    <property type="entry name" value="MerC"/>
    <property type="match status" value="1"/>
</dbReference>
<evidence type="ECO:0008006" key="3">
    <source>
        <dbReference type="Google" id="ProtNLM"/>
    </source>
</evidence>
<reference evidence="2" key="1">
    <citation type="submission" date="2018-06" db="EMBL/GenBank/DDBJ databases">
        <authorList>
            <person name="Zhirakovskaya E."/>
        </authorList>
    </citation>
    <scope>NUCLEOTIDE SEQUENCE</scope>
</reference>
<feature type="transmembrane region" description="Helical" evidence="1">
    <location>
        <begin position="93"/>
        <end position="113"/>
    </location>
</feature>
<dbReference type="GO" id="GO:0016020">
    <property type="term" value="C:membrane"/>
    <property type="evidence" value="ECO:0007669"/>
    <property type="project" value="InterPro"/>
</dbReference>
<feature type="transmembrane region" description="Helical" evidence="1">
    <location>
        <begin position="35"/>
        <end position="56"/>
    </location>
</feature>
<dbReference type="EMBL" id="UOEF01000135">
    <property type="protein sequence ID" value="VAV92060.1"/>
    <property type="molecule type" value="Genomic_DNA"/>
</dbReference>
<dbReference type="GO" id="GO:0015097">
    <property type="term" value="F:mercury ion transmembrane transporter activity"/>
    <property type="evidence" value="ECO:0007669"/>
    <property type="project" value="InterPro"/>
</dbReference>
<feature type="transmembrane region" description="Helical" evidence="1">
    <location>
        <begin position="68"/>
        <end position="86"/>
    </location>
</feature>
<dbReference type="InterPro" id="IPR004891">
    <property type="entry name" value="Mercury-R_MerC"/>
</dbReference>
<name>A0A3B0RGF3_9ZZZZ</name>